<protein>
    <recommendedName>
        <fullName evidence="5">AIG1-type G domain-containing protein</fullName>
    </recommendedName>
</protein>
<dbReference type="Ensembl" id="ENSOMET00000025291.1">
    <property type="protein sequence ID" value="ENSOMEP00000016736.1"/>
    <property type="gene ID" value="ENSOMEG00000018388.1"/>
</dbReference>
<evidence type="ECO:0000313" key="6">
    <source>
        <dbReference type="Ensembl" id="ENSOMEP00000016736.1"/>
    </source>
</evidence>
<dbReference type="InterPro" id="IPR006703">
    <property type="entry name" value="G_AIG1"/>
</dbReference>
<evidence type="ECO:0000256" key="3">
    <source>
        <dbReference type="ARBA" id="ARBA00023134"/>
    </source>
</evidence>
<feature type="transmembrane region" description="Helical" evidence="4">
    <location>
        <begin position="327"/>
        <end position="348"/>
    </location>
</feature>
<feature type="domain" description="AIG1-type G" evidence="5">
    <location>
        <begin position="8"/>
        <end position="217"/>
    </location>
</feature>
<dbReference type="GO" id="GO:0005525">
    <property type="term" value="F:GTP binding"/>
    <property type="evidence" value="ECO:0007669"/>
    <property type="project" value="UniProtKB-KW"/>
</dbReference>
<dbReference type="PaxDb" id="30732-ENSOMEP00000016736"/>
<organism evidence="6 7">
    <name type="scientific">Oryzias melastigma</name>
    <name type="common">Marine medaka</name>
    <dbReference type="NCBI Taxonomy" id="30732"/>
    <lineage>
        <taxon>Eukaryota</taxon>
        <taxon>Metazoa</taxon>
        <taxon>Chordata</taxon>
        <taxon>Craniata</taxon>
        <taxon>Vertebrata</taxon>
        <taxon>Euteleostomi</taxon>
        <taxon>Actinopterygii</taxon>
        <taxon>Neopterygii</taxon>
        <taxon>Teleostei</taxon>
        <taxon>Neoteleostei</taxon>
        <taxon>Acanthomorphata</taxon>
        <taxon>Ovalentaria</taxon>
        <taxon>Atherinomorphae</taxon>
        <taxon>Beloniformes</taxon>
        <taxon>Adrianichthyidae</taxon>
        <taxon>Oryziinae</taxon>
        <taxon>Oryzias</taxon>
    </lineage>
</organism>
<accession>A0A3B3CGN1</accession>
<dbReference type="Proteomes" id="UP000261560">
    <property type="component" value="Unplaced"/>
</dbReference>
<dbReference type="GeneTree" id="ENSGT01150000286992"/>
<dbReference type="Gene3D" id="3.40.50.300">
    <property type="entry name" value="P-loop containing nucleotide triphosphate hydrolases"/>
    <property type="match status" value="1"/>
</dbReference>
<dbReference type="AlphaFoldDB" id="A0A3B3CGN1"/>
<dbReference type="PANTHER" id="PTHR10903:SF62">
    <property type="entry name" value="GTPASE IMAP FAMILY MEMBER 4-LIKE-RELATED"/>
    <property type="match status" value="1"/>
</dbReference>
<keyword evidence="2" id="KW-0547">Nucleotide-binding</keyword>
<evidence type="ECO:0000256" key="1">
    <source>
        <dbReference type="ARBA" id="ARBA00008535"/>
    </source>
</evidence>
<reference evidence="6" key="1">
    <citation type="submission" date="2025-08" db="UniProtKB">
        <authorList>
            <consortium name="Ensembl"/>
        </authorList>
    </citation>
    <scope>IDENTIFICATION</scope>
</reference>
<keyword evidence="7" id="KW-1185">Reference proteome</keyword>
<keyword evidence="4" id="KW-0472">Membrane</keyword>
<dbReference type="PANTHER" id="PTHR10903">
    <property type="entry name" value="GTPASE, IMAP FAMILY MEMBER-RELATED"/>
    <property type="match status" value="1"/>
</dbReference>
<keyword evidence="3" id="KW-0342">GTP-binding</keyword>
<keyword evidence="4" id="KW-1133">Transmembrane helix</keyword>
<dbReference type="SUPFAM" id="SSF52540">
    <property type="entry name" value="P-loop containing nucleoside triphosphate hydrolases"/>
    <property type="match status" value="1"/>
</dbReference>
<evidence type="ECO:0000259" key="5">
    <source>
        <dbReference type="PROSITE" id="PS51720"/>
    </source>
</evidence>
<keyword evidence="4" id="KW-0812">Transmembrane</keyword>
<dbReference type="Pfam" id="PF04548">
    <property type="entry name" value="AIG1"/>
    <property type="match status" value="1"/>
</dbReference>
<evidence type="ECO:0000256" key="4">
    <source>
        <dbReference type="SAM" id="Phobius"/>
    </source>
</evidence>
<dbReference type="PROSITE" id="PS51720">
    <property type="entry name" value="G_AIG1"/>
    <property type="match status" value="1"/>
</dbReference>
<dbReference type="STRING" id="30732.ENSOMEP00000016736"/>
<dbReference type="FunFam" id="3.40.50.300:FF:000366">
    <property type="entry name" value="GTPase, IMAP family member 2"/>
    <property type="match status" value="1"/>
</dbReference>
<dbReference type="InterPro" id="IPR027417">
    <property type="entry name" value="P-loop_NTPase"/>
</dbReference>
<dbReference type="InterPro" id="IPR045058">
    <property type="entry name" value="GIMA/IAN/Toc"/>
</dbReference>
<comment type="similarity">
    <text evidence="1">Belongs to the TRAFAC class TrmE-Era-EngA-EngB-Septin-like GTPase superfamily. AIG1/Toc34/Toc159-like paraseptin GTPase family. IAN subfamily.</text>
</comment>
<name>A0A3B3CGN1_ORYME</name>
<evidence type="ECO:0000313" key="7">
    <source>
        <dbReference type="Proteomes" id="UP000261560"/>
    </source>
</evidence>
<proteinExistence type="inferred from homology"/>
<reference evidence="6" key="2">
    <citation type="submission" date="2025-09" db="UniProtKB">
        <authorList>
            <consortium name="Ensembl"/>
        </authorList>
    </citation>
    <scope>IDENTIFICATION</scope>
</reference>
<feature type="transmembrane region" description="Helical" evidence="4">
    <location>
        <begin position="267"/>
        <end position="284"/>
    </location>
</feature>
<evidence type="ECO:0000256" key="2">
    <source>
        <dbReference type="ARBA" id="ARBA00022741"/>
    </source>
</evidence>
<sequence length="365" mass="42329">MGPTSKTQPRSRIVVLGKTGAGKSSLANNVIGEKRFEVNHFATSGTSECKAESKSMNQRNITFVDTPGFFDTGRSEEEMKREIVRCITECAPGPHVFLIVLKVEKYTDQEKEVVKKMTQYFSEDALKFTVVLFTHGDQLPEEVTIEEFVQKSEDLNHLVEKCSGRCHVVDNKYWNNSQQEDYRSNTFQIKELLNSIEKITEANKGGYYTSEMLKAVKEKIEKEKARMIKNSELKLFFAKKKKSHLKPLPKSSCLIYFCLLIKINKRLLITLIHVFTIFFFLWHSEFVVSRRIQNCLMTLQLTHQHTTVFQLLCSMYIQLPIHTHTHIYIIIFNTIVFFFIYNLLFFFLSLSDALACQSGYTLTFL</sequence>